<name>A0A194X4G2_MOLSC</name>
<feature type="transmembrane region" description="Helical" evidence="1">
    <location>
        <begin position="34"/>
        <end position="63"/>
    </location>
</feature>
<dbReference type="InParanoid" id="A0A194X4G2"/>
<dbReference type="Proteomes" id="UP000070700">
    <property type="component" value="Unassembled WGS sequence"/>
</dbReference>
<keyword evidence="1" id="KW-0472">Membrane</keyword>
<dbReference type="AlphaFoldDB" id="A0A194X4G2"/>
<accession>A0A194X4G2</accession>
<keyword evidence="1" id="KW-0812">Transmembrane</keyword>
<protein>
    <recommendedName>
        <fullName evidence="4">Transmembrane protein</fullName>
    </recommendedName>
</protein>
<dbReference type="RefSeq" id="XP_018069416.1">
    <property type="nucleotide sequence ID" value="XM_018205220.1"/>
</dbReference>
<sequence>MIWVWVGVRGVDNDDVFDSCVRLGYFYILTYIRILYICLLDVAINCFVLFAGFCTDVCGVQVLMSFRTLVIER</sequence>
<dbReference type="KEGG" id="psco:LY89DRAFT_128555"/>
<reference evidence="2 3" key="1">
    <citation type="submission" date="2015-10" db="EMBL/GenBank/DDBJ databases">
        <title>Full genome of DAOMC 229536 Phialocephala scopiformis, a fungal endophyte of spruce producing the potent anti-insectan compound rugulosin.</title>
        <authorList>
            <consortium name="DOE Joint Genome Institute"/>
            <person name="Walker A.K."/>
            <person name="Frasz S.L."/>
            <person name="Seifert K.A."/>
            <person name="Miller J.D."/>
            <person name="Mondo S.J."/>
            <person name="Labutti K."/>
            <person name="Lipzen A."/>
            <person name="Dockter R."/>
            <person name="Kennedy M."/>
            <person name="Grigoriev I.V."/>
            <person name="Spatafora J.W."/>
        </authorList>
    </citation>
    <scope>NUCLEOTIDE SEQUENCE [LARGE SCALE GENOMIC DNA]</scope>
    <source>
        <strain evidence="2 3">CBS 120377</strain>
    </source>
</reference>
<evidence type="ECO:0000313" key="3">
    <source>
        <dbReference type="Proteomes" id="UP000070700"/>
    </source>
</evidence>
<dbReference type="GeneID" id="28814946"/>
<proteinExistence type="predicted"/>
<evidence type="ECO:0008006" key="4">
    <source>
        <dbReference type="Google" id="ProtNLM"/>
    </source>
</evidence>
<evidence type="ECO:0000256" key="1">
    <source>
        <dbReference type="SAM" id="Phobius"/>
    </source>
</evidence>
<evidence type="ECO:0000313" key="2">
    <source>
        <dbReference type="EMBL" id="KUJ15061.1"/>
    </source>
</evidence>
<gene>
    <name evidence="2" type="ORF">LY89DRAFT_128555</name>
</gene>
<organism evidence="2 3">
    <name type="scientific">Mollisia scopiformis</name>
    <name type="common">Conifer needle endophyte fungus</name>
    <name type="synonym">Phialocephala scopiformis</name>
    <dbReference type="NCBI Taxonomy" id="149040"/>
    <lineage>
        <taxon>Eukaryota</taxon>
        <taxon>Fungi</taxon>
        <taxon>Dikarya</taxon>
        <taxon>Ascomycota</taxon>
        <taxon>Pezizomycotina</taxon>
        <taxon>Leotiomycetes</taxon>
        <taxon>Helotiales</taxon>
        <taxon>Mollisiaceae</taxon>
        <taxon>Mollisia</taxon>
    </lineage>
</organism>
<keyword evidence="3" id="KW-1185">Reference proteome</keyword>
<dbReference type="EMBL" id="KQ947419">
    <property type="protein sequence ID" value="KUJ15061.1"/>
    <property type="molecule type" value="Genomic_DNA"/>
</dbReference>
<keyword evidence="1" id="KW-1133">Transmembrane helix</keyword>